<accession>A4WS15</accession>
<proteinExistence type="predicted"/>
<dbReference type="EMBL" id="CP000661">
    <property type="protein sequence ID" value="ABP70179.1"/>
    <property type="molecule type" value="Genomic_DNA"/>
</dbReference>
<dbReference type="BioCyc" id="RSPH349102:G1G8M-1313-MONOMER"/>
<dbReference type="KEGG" id="rsq:Rsph17025_2122"/>
<dbReference type="InterPro" id="IPR036086">
    <property type="entry name" value="ParB/Sulfiredoxin_sf"/>
</dbReference>
<gene>
    <name evidence="2" type="ordered locus">Rsph17025_1278</name>
    <name evidence="3" type="ordered locus">Rsph17025_2122</name>
</gene>
<dbReference type="Pfam" id="PF02195">
    <property type="entry name" value="ParB_N"/>
    <property type="match status" value="1"/>
</dbReference>
<dbReference type="PANTHER" id="PTHR33375">
    <property type="entry name" value="CHROMOSOME-PARTITIONING PROTEIN PARB-RELATED"/>
    <property type="match status" value="1"/>
</dbReference>
<evidence type="ECO:0000259" key="1">
    <source>
        <dbReference type="SMART" id="SM00470"/>
    </source>
</evidence>
<dbReference type="GO" id="GO:0007059">
    <property type="term" value="P:chromosome segregation"/>
    <property type="evidence" value="ECO:0007669"/>
    <property type="project" value="TreeGrafter"/>
</dbReference>
<name>A4WS15_CERS5</name>
<sequence>MKEPKLLSTDRVPVAEIETKGRLRPVSEAGVESLLASIRETGVMKDAIHVRKKKDGLHLIAGGHRLEAAKRLGWTDIEAKVWTEVTDDWARLMEIDDNLAGAEMNALDTAVFLAARKAVYERLHPETKQHVAGAAARWNASDIVSFASATAEKFGVSQRHVERMVAAGRTLGPDQVRALRQAPRPVSLKDLTEIAKITQATDRYAVVERLSSGRAKSAAEAMRSLRQGAGDEGAVKSPVDEAFAALLKAWKRAPAPARRRFATERYSDLAALLAEIDGEGDDVERRER</sequence>
<evidence type="ECO:0000313" key="3">
    <source>
        <dbReference type="EMBL" id="ABP71013.1"/>
    </source>
</evidence>
<organism evidence="2">
    <name type="scientific">Cereibacter sphaeroides (strain ATCC 17025 / ATH 2.4.3)</name>
    <name type="common">Rhodobacter sphaeroides</name>
    <dbReference type="NCBI Taxonomy" id="349102"/>
    <lineage>
        <taxon>Bacteria</taxon>
        <taxon>Pseudomonadati</taxon>
        <taxon>Pseudomonadota</taxon>
        <taxon>Alphaproteobacteria</taxon>
        <taxon>Rhodobacterales</taxon>
        <taxon>Paracoccaceae</taxon>
        <taxon>Cereibacter</taxon>
    </lineage>
</organism>
<dbReference type="AlphaFoldDB" id="A4WS15"/>
<dbReference type="eggNOG" id="COG1475">
    <property type="taxonomic scope" value="Bacteria"/>
</dbReference>
<dbReference type="STRING" id="349102.Rsph17025_1278"/>
<dbReference type="InterPro" id="IPR003115">
    <property type="entry name" value="ParB_N"/>
</dbReference>
<dbReference type="SMART" id="SM00470">
    <property type="entry name" value="ParB"/>
    <property type="match status" value="1"/>
</dbReference>
<dbReference type="HOGENOM" id="CLU_054511_1_0_5"/>
<dbReference type="GO" id="GO:0005694">
    <property type="term" value="C:chromosome"/>
    <property type="evidence" value="ECO:0007669"/>
    <property type="project" value="TreeGrafter"/>
</dbReference>
<dbReference type="Gene3D" id="3.90.1530.10">
    <property type="entry name" value="Conserved hypothetical protein from pyrococcus furiosus pfu- 392566-001, ParB domain"/>
    <property type="match status" value="1"/>
</dbReference>
<dbReference type="SUPFAM" id="SSF110849">
    <property type="entry name" value="ParB/Sulfiredoxin"/>
    <property type="match status" value="1"/>
</dbReference>
<feature type="domain" description="ParB-like N-terminal" evidence="1">
    <location>
        <begin position="10"/>
        <end position="99"/>
    </location>
</feature>
<protein>
    <submittedName>
        <fullName evidence="2">ParB domain protein nuclease</fullName>
    </submittedName>
</protein>
<dbReference type="InterPro" id="IPR050336">
    <property type="entry name" value="Chromosome_partition/occlusion"/>
</dbReference>
<dbReference type="BioCyc" id="RSPH349102:G1G8M-2188-MONOMER"/>
<dbReference type="KEGG" id="rsq:Rsph17025_1278"/>
<reference evidence="2" key="1">
    <citation type="submission" date="2007-04" db="EMBL/GenBank/DDBJ databases">
        <title>Complete sequence of chromosome of Rhodobacter sphaeroides ATCC 17025.</title>
        <authorList>
            <consortium name="US DOE Joint Genome Institute"/>
            <person name="Copeland A."/>
            <person name="Lucas S."/>
            <person name="Lapidus A."/>
            <person name="Barry K."/>
            <person name="Detter J.C."/>
            <person name="Glavina del Rio T."/>
            <person name="Hammon N."/>
            <person name="Israni S."/>
            <person name="Dalin E."/>
            <person name="Tice H."/>
            <person name="Pitluck S."/>
            <person name="Chertkov O."/>
            <person name="Brettin T."/>
            <person name="Bruce D."/>
            <person name="Han C."/>
            <person name="Schmutz J."/>
            <person name="Larimer F."/>
            <person name="Land M."/>
            <person name="Hauser L."/>
            <person name="Kyrpides N."/>
            <person name="Kim E."/>
            <person name="Richardson P."/>
            <person name="Mackenzie C."/>
            <person name="Choudhary M."/>
            <person name="Donohue T.J."/>
            <person name="Kaplan S."/>
        </authorList>
    </citation>
    <scope>NUCLEOTIDE SEQUENCE [LARGE SCALE GENOMIC DNA]</scope>
    <source>
        <strain evidence="2">ATCC 17025</strain>
    </source>
</reference>
<dbReference type="EMBL" id="CP000661">
    <property type="protein sequence ID" value="ABP71013.1"/>
    <property type="molecule type" value="Genomic_DNA"/>
</dbReference>
<dbReference type="PANTHER" id="PTHR33375:SF1">
    <property type="entry name" value="CHROMOSOME-PARTITIONING PROTEIN PARB-RELATED"/>
    <property type="match status" value="1"/>
</dbReference>
<evidence type="ECO:0000313" key="2">
    <source>
        <dbReference type="EMBL" id="ABP70179.1"/>
    </source>
</evidence>